<name>A0ABD0R147_CIRMR</name>
<evidence type="ECO:0000256" key="1">
    <source>
        <dbReference type="PROSITE-ProRule" id="PRU00047"/>
    </source>
</evidence>
<dbReference type="InterPro" id="IPR032567">
    <property type="entry name" value="RTL1-rel"/>
</dbReference>
<dbReference type="PANTHER" id="PTHR15503:SF22">
    <property type="entry name" value="TRANSPOSON TY3-I GAG POLYPROTEIN"/>
    <property type="match status" value="1"/>
</dbReference>
<dbReference type="Proteomes" id="UP001529510">
    <property type="component" value="Unassembled WGS sequence"/>
</dbReference>
<dbReference type="InterPro" id="IPR001878">
    <property type="entry name" value="Znf_CCHC"/>
</dbReference>
<keyword evidence="1" id="KW-0862">Zinc</keyword>
<proteinExistence type="predicted"/>
<dbReference type="InterPro" id="IPR005162">
    <property type="entry name" value="Retrotrans_gag_dom"/>
</dbReference>
<sequence length="228" mass="25300">MSTETPAASDPLTELVNAFKAVLPCQLHLLARRLSVFLLQVNLYIQMQPQQFPSENAKVAFLISLLTEQFTSHFSEVFSTATGTLTTSDQLFRLQQGTSSVNDYTLHFRTLVAASGWNEVALMGTYRQGLNPEIRAAMALYDDSIGLESCLQRTTRVSQRLAACQPPITTPQPASVAASFPVPEPMQVDTTRLSRTEWNRCIMLGLCLYCGQQGHLIRICPIRTPHPV</sequence>
<dbReference type="PROSITE" id="PS50158">
    <property type="entry name" value="ZF_CCHC"/>
    <property type="match status" value="1"/>
</dbReference>
<accession>A0ABD0R147</accession>
<reference evidence="3 4" key="1">
    <citation type="submission" date="2024-05" db="EMBL/GenBank/DDBJ databases">
        <title>Genome sequencing and assembly of Indian major carp, Cirrhinus mrigala (Hamilton, 1822).</title>
        <authorList>
            <person name="Mohindra V."/>
            <person name="Chowdhury L.M."/>
            <person name="Lal K."/>
            <person name="Jena J.K."/>
        </authorList>
    </citation>
    <scope>NUCLEOTIDE SEQUENCE [LARGE SCALE GENOMIC DNA]</scope>
    <source>
        <strain evidence="3">CM1030</strain>
        <tissue evidence="3">Blood</tissue>
    </source>
</reference>
<dbReference type="Pfam" id="PF03732">
    <property type="entry name" value="Retrotrans_gag"/>
    <property type="match status" value="1"/>
</dbReference>
<evidence type="ECO:0000313" key="3">
    <source>
        <dbReference type="EMBL" id="KAL0192225.1"/>
    </source>
</evidence>
<dbReference type="AlphaFoldDB" id="A0ABD0R147"/>
<protein>
    <recommendedName>
        <fullName evidence="2">CCHC-type domain-containing protein</fullName>
    </recommendedName>
</protein>
<keyword evidence="1" id="KW-0479">Metal-binding</keyword>
<feature type="domain" description="CCHC-type" evidence="2">
    <location>
        <begin position="207"/>
        <end position="221"/>
    </location>
</feature>
<feature type="non-terminal residue" evidence="3">
    <location>
        <position position="228"/>
    </location>
</feature>
<gene>
    <name evidence="3" type="ORF">M9458_010521</name>
</gene>
<keyword evidence="1" id="KW-0863">Zinc-finger</keyword>
<organism evidence="3 4">
    <name type="scientific">Cirrhinus mrigala</name>
    <name type="common">Mrigala</name>
    <dbReference type="NCBI Taxonomy" id="683832"/>
    <lineage>
        <taxon>Eukaryota</taxon>
        <taxon>Metazoa</taxon>
        <taxon>Chordata</taxon>
        <taxon>Craniata</taxon>
        <taxon>Vertebrata</taxon>
        <taxon>Euteleostomi</taxon>
        <taxon>Actinopterygii</taxon>
        <taxon>Neopterygii</taxon>
        <taxon>Teleostei</taxon>
        <taxon>Ostariophysi</taxon>
        <taxon>Cypriniformes</taxon>
        <taxon>Cyprinidae</taxon>
        <taxon>Labeoninae</taxon>
        <taxon>Labeonini</taxon>
        <taxon>Cirrhinus</taxon>
    </lineage>
</organism>
<evidence type="ECO:0000259" key="2">
    <source>
        <dbReference type="PROSITE" id="PS50158"/>
    </source>
</evidence>
<dbReference type="PANTHER" id="PTHR15503">
    <property type="entry name" value="LDOC1 RELATED"/>
    <property type="match status" value="1"/>
</dbReference>
<dbReference type="GO" id="GO:0008270">
    <property type="term" value="F:zinc ion binding"/>
    <property type="evidence" value="ECO:0007669"/>
    <property type="project" value="UniProtKB-KW"/>
</dbReference>
<keyword evidence="4" id="KW-1185">Reference proteome</keyword>
<comment type="caution">
    <text evidence="3">The sequence shown here is derived from an EMBL/GenBank/DDBJ whole genome shotgun (WGS) entry which is preliminary data.</text>
</comment>
<dbReference type="EMBL" id="JAMKFB020000005">
    <property type="protein sequence ID" value="KAL0192225.1"/>
    <property type="molecule type" value="Genomic_DNA"/>
</dbReference>
<evidence type="ECO:0000313" key="4">
    <source>
        <dbReference type="Proteomes" id="UP001529510"/>
    </source>
</evidence>